<evidence type="ECO:0000256" key="1">
    <source>
        <dbReference type="SAM" id="Phobius"/>
    </source>
</evidence>
<name>A0A1C3VR27_9HYPH</name>
<dbReference type="AlphaFoldDB" id="A0A1C3VR27"/>
<evidence type="ECO:0000313" key="2">
    <source>
        <dbReference type="EMBL" id="SCB30159.1"/>
    </source>
</evidence>
<dbReference type="EMBL" id="FMAF01000006">
    <property type="protein sequence ID" value="SCB30159.1"/>
    <property type="molecule type" value="Genomic_DNA"/>
</dbReference>
<proteinExistence type="predicted"/>
<protein>
    <submittedName>
        <fullName evidence="2">Uncharacterized protein</fullName>
    </submittedName>
</protein>
<accession>A0A1C3VR27</accession>
<evidence type="ECO:0000313" key="3">
    <source>
        <dbReference type="Proteomes" id="UP000199205"/>
    </source>
</evidence>
<keyword evidence="1" id="KW-1133">Transmembrane helix</keyword>
<keyword evidence="1" id="KW-0812">Transmembrane</keyword>
<reference evidence="2 3" key="1">
    <citation type="submission" date="2016-08" db="EMBL/GenBank/DDBJ databases">
        <authorList>
            <person name="Seilhamer J.J."/>
        </authorList>
    </citation>
    <scope>NUCLEOTIDE SEQUENCE [LARGE SCALE GENOMIC DNA]</scope>
    <source>
        <strain evidence="2 3">P1-7</strain>
    </source>
</reference>
<keyword evidence="1" id="KW-0472">Membrane</keyword>
<dbReference type="OrthoDB" id="8401987at2"/>
<dbReference type="Proteomes" id="UP000199205">
    <property type="component" value="Unassembled WGS sequence"/>
</dbReference>
<feature type="transmembrane region" description="Helical" evidence="1">
    <location>
        <begin position="87"/>
        <end position="106"/>
    </location>
</feature>
<gene>
    <name evidence="2" type="ORF">GA0061101_10669</name>
</gene>
<organism evidence="2 3">
    <name type="scientific">Rhizobium lusitanum</name>
    <dbReference type="NCBI Taxonomy" id="293958"/>
    <lineage>
        <taxon>Bacteria</taxon>
        <taxon>Pseudomonadati</taxon>
        <taxon>Pseudomonadota</taxon>
        <taxon>Alphaproteobacteria</taxon>
        <taxon>Hyphomicrobiales</taxon>
        <taxon>Rhizobiaceae</taxon>
        <taxon>Rhizobium/Agrobacterium group</taxon>
        <taxon>Rhizobium</taxon>
    </lineage>
</organism>
<dbReference type="RefSeq" id="WP_092573940.1">
    <property type="nucleotide sequence ID" value="NZ_FMAF01000006.1"/>
</dbReference>
<sequence>MADVQLQIKAQMAEAVTSVVKQDTVQAELSAVPAIIDALTPVIDAILHSTNNEPWYQSRVIWGQIITAGGLAAAGFGVTLNASTQELLVALAVPVAGIVVTLYGRLKAKKPIGQ</sequence>
<feature type="transmembrane region" description="Helical" evidence="1">
    <location>
        <begin position="60"/>
        <end position="81"/>
    </location>
</feature>